<dbReference type="SMART" id="SM00493">
    <property type="entry name" value="TOPRIM"/>
    <property type="match status" value="1"/>
</dbReference>
<keyword evidence="6 12" id="KW-0479">Metal-binding</keyword>
<keyword evidence="3 12" id="KW-0808">Transferase</keyword>
<dbReference type="InterPro" id="IPR016136">
    <property type="entry name" value="DNA_helicase_N/primase_C"/>
</dbReference>
<dbReference type="NCBIfam" id="TIGR01391">
    <property type="entry name" value="dnaG"/>
    <property type="match status" value="1"/>
</dbReference>
<dbReference type="SUPFAM" id="SSF56731">
    <property type="entry name" value="DNA primase core"/>
    <property type="match status" value="1"/>
</dbReference>
<dbReference type="GO" id="GO:0003899">
    <property type="term" value="F:DNA-directed RNA polymerase activity"/>
    <property type="evidence" value="ECO:0007669"/>
    <property type="project" value="UniProtKB-UniRule"/>
</dbReference>
<evidence type="ECO:0000256" key="5">
    <source>
        <dbReference type="ARBA" id="ARBA00022705"/>
    </source>
</evidence>
<name>A0A8J7GB16_9BACL</name>
<keyword evidence="5 12" id="KW-0235">DNA replication</keyword>
<dbReference type="InterPro" id="IPR006171">
    <property type="entry name" value="TOPRIM_dom"/>
</dbReference>
<dbReference type="HAMAP" id="MF_00974">
    <property type="entry name" value="DNA_primase_DnaG"/>
    <property type="match status" value="1"/>
</dbReference>
<evidence type="ECO:0000256" key="8">
    <source>
        <dbReference type="ARBA" id="ARBA00022833"/>
    </source>
</evidence>
<evidence type="ECO:0000256" key="1">
    <source>
        <dbReference type="ARBA" id="ARBA00022478"/>
    </source>
</evidence>
<keyword evidence="11 12" id="KW-0804">Transcription</keyword>
<dbReference type="GO" id="GO:0000428">
    <property type="term" value="C:DNA-directed RNA polymerase complex"/>
    <property type="evidence" value="ECO:0007669"/>
    <property type="project" value="UniProtKB-KW"/>
</dbReference>
<evidence type="ECO:0000256" key="4">
    <source>
        <dbReference type="ARBA" id="ARBA00022695"/>
    </source>
</evidence>
<dbReference type="CDD" id="cd03364">
    <property type="entry name" value="TOPRIM_DnaG_primases"/>
    <property type="match status" value="1"/>
</dbReference>
<dbReference type="GO" id="GO:0008270">
    <property type="term" value="F:zinc ion binding"/>
    <property type="evidence" value="ECO:0007669"/>
    <property type="project" value="UniProtKB-UniRule"/>
</dbReference>
<evidence type="ECO:0000259" key="15">
    <source>
        <dbReference type="PROSITE" id="PS50880"/>
    </source>
</evidence>
<keyword evidence="7 12" id="KW-0863">Zinc-finger</keyword>
<keyword evidence="10 12" id="KW-0238">DNA-binding</keyword>
<keyword evidence="1 12" id="KW-0240">DNA-directed RNA polymerase</keyword>
<dbReference type="PANTHER" id="PTHR30313:SF2">
    <property type="entry name" value="DNA PRIMASE"/>
    <property type="match status" value="1"/>
</dbReference>
<dbReference type="PROSITE" id="PS50880">
    <property type="entry name" value="TOPRIM"/>
    <property type="match status" value="1"/>
</dbReference>
<dbReference type="Pfam" id="PF08275">
    <property type="entry name" value="DNAG_N"/>
    <property type="match status" value="1"/>
</dbReference>
<dbReference type="InterPro" id="IPR006295">
    <property type="entry name" value="DNA_primase_DnaG"/>
</dbReference>
<comment type="cofactor">
    <cofactor evidence="12 13 14">
        <name>Zn(2+)</name>
        <dbReference type="ChEBI" id="CHEBI:29105"/>
    </cofactor>
    <text evidence="12 13 14">Binds 1 zinc ion per monomer.</text>
</comment>
<keyword evidence="9" id="KW-0460">Magnesium</keyword>
<evidence type="ECO:0000256" key="7">
    <source>
        <dbReference type="ARBA" id="ARBA00022771"/>
    </source>
</evidence>
<dbReference type="GO" id="GO:1990077">
    <property type="term" value="C:primosome complex"/>
    <property type="evidence" value="ECO:0007669"/>
    <property type="project" value="UniProtKB-KW"/>
</dbReference>
<dbReference type="InterPro" id="IPR034151">
    <property type="entry name" value="TOPRIM_DnaG_bac"/>
</dbReference>
<evidence type="ECO:0000256" key="14">
    <source>
        <dbReference type="PIRSR" id="PIRSR002811-1"/>
    </source>
</evidence>
<evidence type="ECO:0000256" key="2">
    <source>
        <dbReference type="ARBA" id="ARBA00022515"/>
    </source>
</evidence>
<evidence type="ECO:0000256" key="6">
    <source>
        <dbReference type="ARBA" id="ARBA00022723"/>
    </source>
</evidence>
<dbReference type="Pfam" id="PF01807">
    <property type="entry name" value="Zn_ribbon_DnaG"/>
    <property type="match status" value="1"/>
</dbReference>
<dbReference type="PIRSF" id="PIRSF002811">
    <property type="entry name" value="DnaG"/>
    <property type="match status" value="1"/>
</dbReference>
<dbReference type="GO" id="GO:0006269">
    <property type="term" value="P:DNA replication, synthesis of primer"/>
    <property type="evidence" value="ECO:0007669"/>
    <property type="project" value="UniProtKB-UniRule"/>
</dbReference>
<organism evidence="16 17">
    <name type="scientific">Savagea serpentis</name>
    <dbReference type="NCBI Taxonomy" id="2785297"/>
    <lineage>
        <taxon>Bacteria</taxon>
        <taxon>Bacillati</taxon>
        <taxon>Bacillota</taxon>
        <taxon>Bacilli</taxon>
        <taxon>Bacillales</taxon>
        <taxon>Caryophanaceae</taxon>
        <taxon>Savagea</taxon>
    </lineage>
</organism>
<sequence>MSKIDEVVIERIRKETDIIDLIGEHVQLTKRGKNWFGLCPFHDEQSPSFSVSEDKQLYHCFGCGASGNAISFLMELEHRTFVDAVATLAGRLGMELDIEEGQRSARHQEDSQSEKLLKAAHAQATQFYHHLLMNTVEGERALHYLYERGFTEEQLIEHQIGWTLNQSDSLLHVLQDDYPLPLLAEGGLLTYYEDHDQYYDRFRERIMFPLRNERGEVVGFSGRVIEKKEGAPKYLNSPETPIFKKNQLLYNLDRAKSSIRKANEVVLFEGFMDTLAAERASIDETVAVMGTALSEQHIIQMRRLTNRLIICCDGDDAGWEASYRFAKFATEHKMEATIAILPQNMDPDDYIKTYGGKQFRERILEMSHSFMSFMIQYARRGKNLSLDYEVEQYIHEVLVELAERRSIIERDLIIQQLAELTTVHETTLREKLAQLTTHQAPQRQPTETARIVPETKRKKRRSEVLLFSHLLHERSLFNLAIQEGIEIFIDDDFTTLFVRLAAHYETYEGEGDSFAQSFAEQIEERELRELAMFCIAYERADDDTDQEVKDCIQHLKKLKIAEQIDDKIQQSKQLEQQQDYEGALALIQEVIELKKSITP</sequence>
<dbReference type="InterPro" id="IPR030846">
    <property type="entry name" value="DnaG_bac"/>
</dbReference>
<keyword evidence="2 12" id="KW-0639">Primosome</keyword>
<evidence type="ECO:0000313" key="16">
    <source>
        <dbReference type="EMBL" id="MBF4500181.1"/>
    </source>
</evidence>
<evidence type="ECO:0000256" key="13">
    <source>
        <dbReference type="PIRNR" id="PIRNR002811"/>
    </source>
</evidence>
<keyword evidence="17" id="KW-1185">Reference proteome</keyword>
<evidence type="ECO:0000313" key="17">
    <source>
        <dbReference type="Proteomes" id="UP000622653"/>
    </source>
</evidence>
<dbReference type="AlphaFoldDB" id="A0A8J7GB16"/>
<dbReference type="EMBL" id="JADKPV010000001">
    <property type="protein sequence ID" value="MBF4500181.1"/>
    <property type="molecule type" value="Genomic_DNA"/>
</dbReference>
<dbReference type="SMART" id="SM00400">
    <property type="entry name" value="ZnF_CHCC"/>
    <property type="match status" value="1"/>
</dbReference>
<dbReference type="GO" id="GO:0003677">
    <property type="term" value="F:DNA binding"/>
    <property type="evidence" value="ECO:0007669"/>
    <property type="project" value="UniProtKB-KW"/>
</dbReference>
<gene>
    <name evidence="12" type="primary">dnaG</name>
    <name evidence="16" type="ORF">IRY55_02300</name>
</gene>
<keyword evidence="8 12" id="KW-0862">Zinc</keyword>
<protein>
    <recommendedName>
        <fullName evidence="12 13">DNA primase</fullName>
        <ecNumber evidence="12">2.7.7.101</ecNumber>
    </recommendedName>
</protein>
<dbReference type="FunFam" id="3.90.580.10:FF:000001">
    <property type="entry name" value="DNA primase"/>
    <property type="match status" value="1"/>
</dbReference>
<evidence type="ECO:0000256" key="11">
    <source>
        <dbReference type="ARBA" id="ARBA00023163"/>
    </source>
</evidence>
<evidence type="ECO:0000256" key="12">
    <source>
        <dbReference type="HAMAP-Rule" id="MF_00974"/>
    </source>
</evidence>
<comment type="catalytic activity">
    <reaction evidence="12">
        <text>ssDNA + n NTP = ssDNA/pppN(pN)n-1 hybrid + (n-1) diphosphate.</text>
        <dbReference type="EC" id="2.7.7.101"/>
    </reaction>
</comment>
<dbReference type="SUPFAM" id="SSF57783">
    <property type="entry name" value="Zinc beta-ribbon"/>
    <property type="match status" value="1"/>
</dbReference>
<evidence type="ECO:0000256" key="9">
    <source>
        <dbReference type="ARBA" id="ARBA00022842"/>
    </source>
</evidence>
<dbReference type="Gene3D" id="1.10.860.10">
    <property type="entry name" value="DNAb Helicase, Chain A"/>
    <property type="match status" value="1"/>
</dbReference>
<dbReference type="Gene3D" id="3.90.980.10">
    <property type="entry name" value="DNA primase, catalytic core, N-terminal domain"/>
    <property type="match status" value="1"/>
</dbReference>
<comment type="subunit">
    <text evidence="12">Monomer. Interacts with DnaB.</text>
</comment>
<dbReference type="Proteomes" id="UP000622653">
    <property type="component" value="Unassembled WGS sequence"/>
</dbReference>
<dbReference type="Gene3D" id="3.40.1360.10">
    <property type="match status" value="1"/>
</dbReference>
<reference evidence="16" key="1">
    <citation type="submission" date="2020-11" db="EMBL/GenBank/DDBJ databases">
        <title>Multidrug resistant novel bacterium Savagea serpentis sp. nov., isolated from the scats of a vine snake (Ahaetulla nasuta).</title>
        <authorList>
            <person name="Venkata Ramana V."/>
            <person name="Vikas Patil S."/>
            <person name="Yogita Lugani V."/>
        </authorList>
    </citation>
    <scope>NUCLEOTIDE SEQUENCE</scope>
    <source>
        <strain evidence="16">SN6</strain>
    </source>
</reference>
<dbReference type="Pfam" id="PF13155">
    <property type="entry name" value="Toprim_2"/>
    <property type="match status" value="1"/>
</dbReference>
<comment type="similarity">
    <text evidence="12 13">Belongs to the DnaG primase family.</text>
</comment>
<dbReference type="InterPro" id="IPR050219">
    <property type="entry name" value="DnaG_primase"/>
</dbReference>
<feature type="domain" description="Toprim" evidence="15">
    <location>
        <begin position="263"/>
        <end position="344"/>
    </location>
</feature>
<accession>A0A8J7GB16</accession>
<dbReference type="RefSeq" id="WP_194561634.1">
    <property type="nucleotide sequence ID" value="NZ_JADKPV010000001.1"/>
</dbReference>
<dbReference type="EC" id="2.7.7.101" evidence="12"/>
<dbReference type="InterPro" id="IPR013264">
    <property type="entry name" value="DNAG_N"/>
</dbReference>
<dbReference type="InterPro" id="IPR019475">
    <property type="entry name" value="DNA_primase_DnaB-bd"/>
</dbReference>
<feature type="zinc finger region" description="CHC2-type" evidence="12 14">
    <location>
        <begin position="39"/>
        <end position="63"/>
    </location>
</feature>
<dbReference type="GO" id="GO:0005737">
    <property type="term" value="C:cytoplasm"/>
    <property type="evidence" value="ECO:0007669"/>
    <property type="project" value="TreeGrafter"/>
</dbReference>
<dbReference type="InterPro" id="IPR037068">
    <property type="entry name" value="DNA_primase_core_N_sf"/>
</dbReference>
<dbReference type="Pfam" id="PF10410">
    <property type="entry name" value="DnaB_bind"/>
    <property type="match status" value="1"/>
</dbReference>
<keyword evidence="4 12" id="KW-0548">Nucleotidyltransferase</keyword>
<comment type="domain">
    <text evidence="12">Contains an N-terminal zinc-binding domain, a central core domain that contains the primase activity, and a C-terminal DnaB-binding domain.</text>
</comment>
<dbReference type="InterPro" id="IPR036977">
    <property type="entry name" value="DNA_primase_Znf_CHC2"/>
</dbReference>
<comment type="function">
    <text evidence="12 13">RNA polymerase that catalyzes the synthesis of short RNA molecules used as primers for DNA polymerase during DNA replication.</text>
</comment>
<evidence type="ECO:0000256" key="10">
    <source>
        <dbReference type="ARBA" id="ARBA00023125"/>
    </source>
</evidence>
<evidence type="ECO:0000256" key="3">
    <source>
        <dbReference type="ARBA" id="ARBA00022679"/>
    </source>
</evidence>
<dbReference type="Gene3D" id="3.90.580.10">
    <property type="entry name" value="Zinc finger, CHC2-type domain"/>
    <property type="match status" value="1"/>
</dbReference>
<proteinExistence type="inferred from homology"/>
<comment type="caution">
    <text evidence="16">The sequence shown here is derived from an EMBL/GenBank/DDBJ whole genome shotgun (WGS) entry which is preliminary data.</text>
</comment>
<dbReference type="PANTHER" id="PTHR30313">
    <property type="entry name" value="DNA PRIMASE"/>
    <property type="match status" value="1"/>
</dbReference>
<dbReference type="InterPro" id="IPR002694">
    <property type="entry name" value="Znf_CHC2"/>
</dbReference>